<accession>A0ABW1RAH4</accession>
<dbReference type="CDD" id="cd07064">
    <property type="entry name" value="AlkD_like_1"/>
    <property type="match status" value="1"/>
</dbReference>
<gene>
    <name evidence="1" type="ORF">ACFQGP_02710</name>
</gene>
<dbReference type="EMBL" id="JBHSSL010000018">
    <property type="protein sequence ID" value="MFC6169487.1"/>
    <property type="molecule type" value="Genomic_DNA"/>
</dbReference>
<name>A0ABW1RAH4_9LACO</name>
<keyword evidence="2" id="KW-1185">Reference proteome</keyword>
<dbReference type="PANTHER" id="PTHR34070">
    <property type="entry name" value="ARMADILLO-TYPE FOLD"/>
    <property type="match status" value="1"/>
</dbReference>
<dbReference type="Pfam" id="PF08713">
    <property type="entry name" value="DNA_alkylation"/>
    <property type="match status" value="1"/>
</dbReference>
<dbReference type="PANTHER" id="PTHR34070:SF1">
    <property type="entry name" value="DNA ALKYLATION REPAIR PROTEIN"/>
    <property type="match status" value="1"/>
</dbReference>
<evidence type="ECO:0000313" key="1">
    <source>
        <dbReference type="EMBL" id="MFC6169487.1"/>
    </source>
</evidence>
<proteinExistence type="predicted"/>
<protein>
    <submittedName>
        <fullName evidence="1">DNA alkylation repair protein</fullName>
    </submittedName>
</protein>
<dbReference type="SUPFAM" id="SSF48371">
    <property type="entry name" value="ARM repeat"/>
    <property type="match status" value="1"/>
</dbReference>
<dbReference type="Gene3D" id="1.20.1660.10">
    <property type="entry name" value="Hypothetical protein (EF3068)"/>
    <property type="match status" value="1"/>
</dbReference>
<organism evidence="1 2">
    <name type="scientific">Loigolactobacillus jiayinensis</name>
    <dbReference type="NCBI Taxonomy" id="2486016"/>
    <lineage>
        <taxon>Bacteria</taxon>
        <taxon>Bacillati</taxon>
        <taxon>Bacillota</taxon>
        <taxon>Bacilli</taxon>
        <taxon>Lactobacillales</taxon>
        <taxon>Lactobacillaceae</taxon>
        <taxon>Loigolactobacillus</taxon>
    </lineage>
</organism>
<dbReference type="Gene3D" id="1.25.40.290">
    <property type="entry name" value="ARM repeat domains"/>
    <property type="match status" value="1"/>
</dbReference>
<evidence type="ECO:0000313" key="2">
    <source>
        <dbReference type="Proteomes" id="UP001596289"/>
    </source>
</evidence>
<dbReference type="RefSeq" id="WP_125551237.1">
    <property type="nucleotide sequence ID" value="NZ_JBHSSL010000018.1"/>
</dbReference>
<comment type="caution">
    <text evidence="1">The sequence shown here is derived from an EMBL/GenBank/DDBJ whole genome shotgun (WGS) entry which is preliminary data.</text>
</comment>
<dbReference type="InterPro" id="IPR014825">
    <property type="entry name" value="DNA_alkylation"/>
</dbReference>
<dbReference type="InterPro" id="IPR016024">
    <property type="entry name" value="ARM-type_fold"/>
</dbReference>
<reference evidence="2" key="1">
    <citation type="journal article" date="2019" name="Int. J. Syst. Evol. Microbiol.">
        <title>The Global Catalogue of Microorganisms (GCM) 10K type strain sequencing project: providing services to taxonomists for standard genome sequencing and annotation.</title>
        <authorList>
            <consortium name="The Broad Institute Genomics Platform"/>
            <consortium name="The Broad Institute Genome Sequencing Center for Infectious Disease"/>
            <person name="Wu L."/>
            <person name="Ma J."/>
        </authorList>
    </citation>
    <scope>NUCLEOTIDE SEQUENCE [LARGE SCALE GENOMIC DNA]</scope>
    <source>
        <strain evidence="2">CCM 8904</strain>
    </source>
</reference>
<sequence>MAKLKFTLTADPSNAPAMARYMKNKFMFLGVKSVARREQSKPLMQASRQLDSATLHNWIAELYVREPREYQYVALDLAERNVRKWQLADIVIFKQFVTQKSWWDSVDHWCTVFGKYIQLHPEEKQAVFQLFFGSSNMWERRIAITLQLKEKDAVDIDLLVQAILYDQYTAEFFIQKAIGWALRQYSKFNPSWVMQFLNAQQLSPLAVREASKYL</sequence>
<dbReference type="Proteomes" id="UP001596289">
    <property type="component" value="Unassembled WGS sequence"/>
</dbReference>